<gene>
    <name evidence="1" type="ORF">SINC0208_LOCUS12989</name>
</gene>
<dbReference type="AlphaFoldDB" id="A0A7S3N1H2"/>
<proteinExistence type="predicted"/>
<protein>
    <submittedName>
        <fullName evidence="1">Uncharacterized protein</fullName>
    </submittedName>
</protein>
<accession>A0A7S3N1H2</accession>
<reference evidence="1" key="1">
    <citation type="submission" date="2021-01" db="EMBL/GenBank/DDBJ databases">
        <authorList>
            <person name="Corre E."/>
            <person name="Pelletier E."/>
            <person name="Niang G."/>
            <person name="Scheremetjew M."/>
            <person name="Finn R."/>
            <person name="Kale V."/>
            <person name="Holt S."/>
            <person name="Cochrane G."/>
            <person name="Meng A."/>
            <person name="Brown T."/>
            <person name="Cohen L."/>
        </authorList>
    </citation>
    <scope>NUCLEOTIDE SEQUENCE</scope>
    <source>
        <strain evidence="1">S3</strain>
    </source>
</reference>
<organism evidence="1">
    <name type="scientific">Strombidium inclinatum</name>
    <dbReference type="NCBI Taxonomy" id="197538"/>
    <lineage>
        <taxon>Eukaryota</taxon>
        <taxon>Sar</taxon>
        <taxon>Alveolata</taxon>
        <taxon>Ciliophora</taxon>
        <taxon>Intramacronucleata</taxon>
        <taxon>Spirotrichea</taxon>
        <taxon>Oligotrichia</taxon>
        <taxon>Strombidiidae</taxon>
        <taxon>Strombidium</taxon>
    </lineage>
</organism>
<evidence type="ECO:0000313" key="1">
    <source>
        <dbReference type="EMBL" id="CAE0332353.1"/>
    </source>
</evidence>
<sequence length="107" mass="12221">MSSGLAYSSFDKGMMCYVGCQEAFEWFNPSIYWCQKGCDYGRGRMSDPTLRVEADKMCQMMAQSSYALLETEDLENVEDMRIHATMYPSNASNVYRACAAGVRRQNY</sequence>
<dbReference type="EMBL" id="HBIH01032523">
    <property type="protein sequence ID" value="CAE0332353.1"/>
    <property type="molecule type" value="Transcribed_RNA"/>
</dbReference>
<name>A0A7S3N1H2_9SPIT</name>